<dbReference type="Gene3D" id="1.10.1470.10">
    <property type="entry name" value="YjbJ"/>
    <property type="match status" value="1"/>
</dbReference>
<dbReference type="InterPro" id="IPR036629">
    <property type="entry name" value="YjbJ_sf"/>
</dbReference>
<sequence length="96" mass="10715">MTPTQQDDVPASVTVPKVLRTRKQLQAAAVSELALLHANWKRAIPGAQLRWPKLDPVELAQARGNMHRLAGLVQLRYQLTREQADQQVAEFLAVPV</sequence>
<protein>
    <submittedName>
        <fullName evidence="1">Uncharacterized protein</fullName>
    </submittedName>
</protein>
<organism evidence="1 2">
    <name type="scientific">Panacagrimonas perspica</name>
    <dbReference type="NCBI Taxonomy" id="381431"/>
    <lineage>
        <taxon>Bacteria</taxon>
        <taxon>Pseudomonadati</taxon>
        <taxon>Pseudomonadota</taxon>
        <taxon>Gammaproteobacteria</taxon>
        <taxon>Nevskiales</taxon>
        <taxon>Nevskiaceae</taxon>
        <taxon>Panacagrimonas</taxon>
    </lineage>
</organism>
<accession>A0A4R7P494</accession>
<proteinExistence type="predicted"/>
<keyword evidence="2" id="KW-1185">Reference proteome</keyword>
<comment type="caution">
    <text evidence="1">The sequence shown here is derived from an EMBL/GenBank/DDBJ whole genome shotgun (WGS) entry which is preliminary data.</text>
</comment>
<dbReference type="EMBL" id="SOBT01000009">
    <property type="protein sequence ID" value="TDU28507.1"/>
    <property type="molecule type" value="Genomic_DNA"/>
</dbReference>
<dbReference type="SUPFAM" id="SSF69047">
    <property type="entry name" value="Hypothetical protein YjbJ"/>
    <property type="match status" value="1"/>
</dbReference>
<gene>
    <name evidence="1" type="ORF">DFR24_2879</name>
</gene>
<dbReference type="AlphaFoldDB" id="A0A4R7P494"/>
<reference evidence="1 2" key="1">
    <citation type="submission" date="2019-03" db="EMBL/GenBank/DDBJ databases">
        <title>Genomic Encyclopedia of Type Strains, Phase IV (KMG-IV): sequencing the most valuable type-strain genomes for metagenomic binning, comparative biology and taxonomic classification.</title>
        <authorList>
            <person name="Goeker M."/>
        </authorList>
    </citation>
    <scope>NUCLEOTIDE SEQUENCE [LARGE SCALE GENOMIC DNA]</scope>
    <source>
        <strain evidence="1 2">DSM 26377</strain>
    </source>
</reference>
<evidence type="ECO:0000313" key="1">
    <source>
        <dbReference type="EMBL" id="TDU28507.1"/>
    </source>
</evidence>
<name>A0A4R7P494_9GAMM</name>
<dbReference type="RefSeq" id="WP_210772636.1">
    <property type="nucleotide sequence ID" value="NZ_MWIN01000037.1"/>
</dbReference>
<dbReference type="Proteomes" id="UP000295341">
    <property type="component" value="Unassembled WGS sequence"/>
</dbReference>
<evidence type="ECO:0000313" key="2">
    <source>
        <dbReference type="Proteomes" id="UP000295341"/>
    </source>
</evidence>